<evidence type="ECO:0000313" key="14">
    <source>
        <dbReference type="Proteomes" id="UP000176101"/>
    </source>
</evidence>
<evidence type="ECO:0000259" key="11">
    <source>
        <dbReference type="Pfam" id="PF02518"/>
    </source>
</evidence>
<keyword evidence="4" id="KW-0808">Transferase</keyword>
<feature type="transmembrane region" description="Helical" evidence="10">
    <location>
        <begin position="16"/>
        <end position="38"/>
    </location>
</feature>
<feature type="compositionally biased region" description="Basic and acidic residues" evidence="9">
    <location>
        <begin position="204"/>
        <end position="219"/>
    </location>
</feature>
<dbReference type="CDD" id="cd16917">
    <property type="entry name" value="HATPase_UhpB-NarQ-NarX-like"/>
    <property type="match status" value="1"/>
</dbReference>
<keyword evidence="6" id="KW-0418">Kinase</keyword>
<evidence type="ECO:0000256" key="3">
    <source>
        <dbReference type="ARBA" id="ARBA00022553"/>
    </source>
</evidence>
<feature type="transmembrane region" description="Helical" evidence="10">
    <location>
        <begin position="88"/>
        <end position="107"/>
    </location>
</feature>
<dbReference type="GO" id="GO:0000155">
    <property type="term" value="F:phosphorelay sensor kinase activity"/>
    <property type="evidence" value="ECO:0007669"/>
    <property type="project" value="InterPro"/>
</dbReference>
<evidence type="ECO:0000256" key="8">
    <source>
        <dbReference type="ARBA" id="ARBA00023012"/>
    </source>
</evidence>
<evidence type="ECO:0000256" key="10">
    <source>
        <dbReference type="SAM" id="Phobius"/>
    </source>
</evidence>
<evidence type="ECO:0000256" key="9">
    <source>
        <dbReference type="SAM" id="MobiDB-lite"/>
    </source>
</evidence>
<dbReference type="EMBL" id="LJGU01000156">
    <property type="protein sequence ID" value="OEU93415.1"/>
    <property type="molecule type" value="Genomic_DNA"/>
</dbReference>
<dbReference type="PATRIC" id="fig|1075402.3.peg.4689"/>
<keyword evidence="14" id="KW-1185">Reference proteome</keyword>
<dbReference type="PANTHER" id="PTHR24421:SF10">
    <property type="entry name" value="NITRATE_NITRITE SENSOR PROTEIN NARQ"/>
    <property type="match status" value="1"/>
</dbReference>
<keyword evidence="10" id="KW-0812">Transmembrane</keyword>
<dbReference type="OrthoDB" id="227596at2"/>
<feature type="transmembrane region" description="Helical" evidence="10">
    <location>
        <begin position="59"/>
        <end position="76"/>
    </location>
</feature>
<feature type="region of interest" description="Disordered" evidence="9">
    <location>
        <begin position="465"/>
        <end position="488"/>
    </location>
</feature>
<evidence type="ECO:0000256" key="7">
    <source>
        <dbReference type="ARBA" id="ARBA00022840"/>
    </source>
</evidence>
<reference evidence="13 14" key="1">
    <citation type="journal article" date="2016" name="Front. Microbiol.">
        <title>Comparative Genomics Analysis of Streptomyces Species Reveals Their Adaptation to the Marine Environment and Their Diversity at the Genomic Level.</title>
        <authorList>
            <person name="Tian X."/>
            <person name="Zhang Z."/>
            <person name="Yang T."/>
            <person name="Chen M."/>
            <person name="Li J."/>
            <person name="Chen F."/>
            <person name="Yang J."/>
            <person name="Li W."/>
            <person name="Zhang B."/>
            <person name="Zhang Z."/>
            <person name="Wu J."/>
            <person name="Zhang C."/>
            <person name="Long L."/>
            <person name="Xiao J."/>
        </authorList>
    </citation>
    <scope>NUCLEOTIDE SEQUENCE [LARGE SCALE GENOMIC DNA]</scope>
    <source>
        <strain evidence="13 14">SCSIO 02100</strain>
    </source>
</reference>
<feature type="domain" description="Signal transduction histidine kinase subgroup 3 dimerisation and phosphoacceptor" evidence="12">
    <location>
        <begin position="144"/>
        <end position="209"/>
    </location>
</feature>
<evidence type="ECO:0000256" key="2">
    <source>
        <dbReference type="ARBA" id="ARBA00012438"/>
    </source>
</evidence>
<feature type="non-terminal residue" evidence="13">
    <location>
        <position position="1"/>
    </location>
</feature>
<dbReference type="InterPro" id="IPR036890">
    <property type="entry name" value="HATPase_C_sf"/>
</dbReference>
<accession>A0A1E7JTY9</accession>
<dbReference type="GO" id="GO:0005524">
    <property type="term" value="F:ATP binding"/>
    <property type="evidence" value="ECO:0007669"/>
    <property type="project" value="UniProtKB-KW"/>
</dbReference>
<keyword evidence="10" id="KW-1133">Transmembrane helix</keyword>
<dbReference type="InterPro" id="IPR011712">
    <property type="entry name" value="Sig_transdc_His_kin_sub3_dim/P"/>
</dbReference>
<dbReference type="InterPro" id="IPR003594">
    <property type="entry name" value="HATPase_dom"/>
</dbReference>
<dbReference type="GO" id="GO:0046983">
    <property type="term" value="F:protein dimerization activity"/>
    <property type="evidence" value="ECO:0007669"/>
    <property type="project" value="InterPro"/>
</dbReference>
<keyword evidence="10" id="KW-0472">Membrane</keyword>
<dbReference type="Gene3D" id="1.20.5.1930">
    <property type="match status" value="1"/>
</dbReference>
<evidence type="ECO:0000256" key="1">
    <source>
        <dbReference type="ARBA" id="ARBA00000085"/>
    </source>
</evidence>
<gene>
    <name evidence="13" type="ORF">AN216_24640</name>
</gene>
<feature type="transmembrane region" description="Helical" evidence="10">
    <location>
        <begin position="421"/>
        <end position="441"/>
    </location>
</feature>
<proteinExistence type="predicted"/>
<name>A0A1E7JTY9_9ACTN</name>
<keyword evidence="7" id="KW-0067">ATP-binding</keyword>
<keyword evidence="8" id="KW-0902">Two-component regulatory system</keyword>
<feature type="region of interest" description="Disordered" evidence="9">
    <location>
        <begin position="317"/>
        <end position="339"/>
    </location>
</feature>
<organism evidence="13 14">
    <name type="scientific">Streptomyces oceani</name>
    <dbReference type="NCBI Taxonomy" id="1075402"/>
    <lineage>
        <taxon>Bacteria</taxon>
        <taxon>Bacillati</taxon>
        <taxon>Actinomycetota</taxon>
        <taxon>Actinomycetes</taxon>
        <taxon>Kitasatosporales</taxon>
        <taxon>Streptomycetaceae</taxon>
        <taxon>Streptomyces</taxon>
    </lineage>
</organism>
<protein>
    <recommendedName>
        <fullName evidence="2">histidine kinase</fullName>
        <ecNumber evidence="2">2.7.13.3</ecNumber>
    </recommendedName>
</protein>
<comment type="caution">
    <text evidence="13">The sequence shown here is derived from an EMBL/GenBank/DDBJ whole genome shotgun (WGS) entry which is preliminary data.</text>
</comment>
<sequence length="530" mass="55632">VQQLALALPLARRWPVAGWLLVAALALCASPRLLTLSYSPPLAVFSYFLGRRDAHSGPALLGFAALAAAGTAGAFARTPDDVREAEPGLVWVAMVGTMLVGAIFPWITGRYRRQDQALAAAGWARAEQLEREQRIVAAQARLRERARIAEDMHDALGHDLSLIALRAAALQLAPDLSAEHRESVAGLRAETAEATERLREIIGVLREPDGTDESMRLDEAAQPADPDERSTRSADGAAPLTPVDESIETLVRRSAASGLPVRLLTDAGEPEGGPSTRGAVPRAGCRVVREALTNAAKHSPGAEVTVAVDRAAGGLTVRVRNGPPEPPLAGRTAGPSRDGGTGLVALRERVRLAGGALHTSGSGDGGFQVTARFPANCGSDTGTYAGASGGATNSPRTGGGRDVDRLLAGTRAEAQRGTRCAAALAGLAMALLAAGTLGWYVHTTAEQVLSPIDYRRLKIGDSEPAVREKLPARQETNPPLDRAPARPAGGRCAYYRGSGELFTSVDIYRLCFRDGKLTGKHVIQGLGDRD</sequence>
<feature type="region of interest" description="Disordered" evidence="9">
    <location>
        <begin position="204"/>
        <end position="245"/>
    </location>
</feature>
<keyword evidence="5" id="KW-0547">Nucleotide-binding</keyword>
<dbReference type="STRING" id="1075402.AN216_24640"/>
<evidence type="ECO:0000256" key="6">
    <source>
        <dbReference type="ARBA" id="ARBA00022777"/>
    </source>
</evidence>
<dbReference type="Pfam" id="PF02518">
    <property type="entry name" value="HATPase_c"/>
    <property type="match status" value="1"/>
</dbReference>
<evidence type="ECO:0000256" key="4">
    <source>
        <dbReference type="ARBA" id="ARBA00022679"/>
    </source>
</evidence>
<evidence type="ECO:0000259" key="12">
    <source>
        <dbReference type="Pfam" id="PF07730"/>
    </source>
</evidence>
<dbReference type="PANTHER" id="PTHR24421">
    <property type="entry name" value="NITRATE/NITRITE SENSOR PROTEIN NARX-RELATED"/>
    <property type="match status" value="1"/>
</dbReference>
<evidence type="ECO:0000256" key="5">
    <source>
        <dbReference type="ARBA" id="ARBA00022741"/>
    </source>
</evidence>
<keyword evidence="3" id="KW-0597">Phosphoprotein</keyword>
<dbReference type="RefSeq" id="WP_070198915.1">
    <property type="nucleotide sequence ID" value="NZ_LJGU01000156.1"/>
</dbReference>
<dbReference type="InterPro" id="IPR050482">
    <property type="entry name" value="Sensor_HK_TwoCompSys"/>
</dbReference>
<dbReference type="SUPFAM" id="SSF55874">
    <property type="entry name" value="ATPase domain of HSP90 chaperone/DNA topoisomerase II/histidine kinase"/>
    <property type="match status" value="1"/>
</dbReference>
<dbReference type="GO" id="GO:0016020">
    <property type="term" value="C:membrane"/>
    <property type="evidence" value="ECO:0007669"/>
    <property type="project" value="InterPro"/>
</dbReference>
<dbReference type="Proteomes" id="UP000176101">
    <property type="component" value="Unassembled WGS sequence"/>
</dbReference>
<dbReference type="AlphaFoldDB" id="A0A1E7JTY9"/>
<dbReference type="Gene3D" id="3.30.565.10">
    <property type="entry name" value="Histidine kinase-like ATPase, C-terminal domain"/>
    <property type="match status" value="1"/>
</dbReference>
<evidence type="ECO:0000313" key="13">
    <source>
        <dbReference type="EMBL" id="OEU93415.1"/>
    </source>
</evidence>
<comment type="catalytic activity">
    <reaction evidence="1">
        <text>ATP + protein L-histidine = ADP + protein N-phospho-L-histidine.</text>
        <dbReference type="EC" id="2.7.13.3"/>
    </reaction>
</comment>
<dbReference type="EC" id="2.7.13.3" evidence="2"/>
<feature type="domain" description="Histidine kinase/HSP90-like ATPase" evidence="11">
    <location>
        <begin position="286"/>
        <end position="375"/>
    </location>
</feature>
<dbReference type="Pfam" id="PF07730">
    <property type="entry name" value="HisKA_3"/>
    <property type="match status" value="1"/>
</dbReference>